<organism evidence="2 3">
    <name type="scientific">Gordonia sesuvii</name>
    <dbReference type="NCBI Taxonomy" id="3116777"/>
    <lineage>
        <taxon>Bacteria</taxon>
        <taxon>Bacillati</taxon>
        <taxon>Actinomycetota</taxon>
        <taxon>Actinomycetes</taxon>
        <taxon>Mycobacteriales</taxon>
        <taxon>Gordoniaceae</taxon>
        <taxon>Gordonia</taxon>
    </lineage>
</organism>
<evidence type="ECO:0000256" key="1">
    <source>
        <dbReference type="SAM" id="Phobius"/>
    </source>
</evidence>
<reference evidence="2 3" key="1">
    <citation type="submission" date="2024-01" db="EMBL/GenBank/DDBJ databases">
        <title>Draft genome sequence of Gordonia sp. LSe1-13.</title>
        <authorList>
            <person name="Suphannarot A."/>
            <person name="Mingma R."/>
        </authorList>
    </citation>
    <scope>NUCLEOTIDE SEQUENCE [LARGE SCALE GENOMIC DNA]</scope>
    <source>
        <strain evidence="2 3">LSe1-13</strain>
    </source>
</reference>
<keyword evidence="3" id="KW-1185">Reference proteome</keyword>
<evidence type="ECO:0000313" key="2">
    <source>
        <dbReference type="EMBL" id="MEE3849548.1"/>
    </source>
</evidence>
<dbReference type="Proteomes" id="UP001347146">
    <property type="component" value="Unassembled WGS sequence"/>
</dbReference>
<name>A0ABU7M9Q3_9ACTN</name>
<gene>
    <name evidence="2" type="ORF">VZC37_04350</name>
</gene>
<proteinExistence type="predicted"/>
<feature type="transmembrane region" description="Helical" evidence="1">
    <location>
        <begin position="96"/>
        <end position="116"/>
    </location>
</feature>
<evidence type="ECO:0008006" key="4">
    <source>
        <dbReference type="Google" id="ProtNLM"/>
    </source>
</evidence>
<sequence>MNDRMKVLAGGRILLGVASVLAPRRFAAAVGVSEPSSELAYMTQVYGARAVAMGAGYLTAAQHERGRWETFSLAIDLSDTVAGLVWGRRPEVSRRAALSLIAITAGYAAIGVTHVVRRGVAWH</sequence>
<evidence type="ECO:0000313" key="3">
    <source>
        <dbReference type="Proteomes" id="UP001347146"/>
    </source>
</evidence>
<protein>
    <recommendedName>
        <fullName evidence="4">DUF4267 domain-containing protein</fullName>
    </recommendedName>
</protein>
<accession>A0ABU7M9Q3</accession>
<keyword evidence="1" id="KW-0472">Membrane</keyword>
<keyword evidence="1" id="KW-0812">Transmembrane</keyword>
<comment type="caution">
    <text evidence="2">The sequence shown here is derived from an EMBL/GenBank/DDBJ whole genome shotgun (WGS) entry which is preliminary data.</text>
</comment>
<keyword evidence="1" id="KW-1133">Transmembrane helix</keyword>
<dbReference type="RefSeq" id="WP_330431176.1">
    <property type="nucleotide sequence ID" value="NZ_JAZDUF010000001.1"/>
</dbReference>
<dbReference type="EMBL" id="JAZDUF010000001">
    <property type="protein sequence ID" value="MEE3849548.1"/>
    <property type="molecule type" value="Genomic_DNA"/>
</dbReference>